<dbReference type="Proteomes" id="UP001208689">
    <property type="component" value="Chromosome"/>
</dbReference>
<name>A0ABY6HQ30_9ARCH</name>
<keyword evidence="2" id="KW-1133">Transmembrane helix</keyword>
<feature type="region of interest" description="Disordered" evidence="1">
    <location>
        <begin position="230"/>
        <end position="254"/>
    </location>
</feature>
<feature type="transmembrane region" description="Helical" evidence="2">
    <location>
        <begin position="75"/>
        <end position="96"/>
    </location>
</feature>
<keyword evidence="2" id="KW-0812">Transmembrane</keyword>
<accession>A0ABY6HQ30</accession>
<feature type="transmembrane region" description="Helical" evidence="2">
    <location>
        <begin position="142"/>
        <end position="166"/>
    </location>
</feature>
<keyword evidence="2" id="KW-0472">Membrane</keyword>
<reference evidence="3" key="1">
    <citation type="submission" date="2022-09" db="EMBL/GenBank/DDBJ databases">
        <title>Actin cytoskeleton and complex cell architecture in an #Asgard archaeon.</title>
        <authorList>
            <person name="Ponce Toledo R.I."/>
            <person name="Schleper C."/>
            <person name="Rodrigues Oliveira T."/>
            <person name="Wollweber F."/>
            <person name="Xu J."/>
            <person name="Rittmann S."/>
            <person name="Klingl A."/>
            <person name="Pilhofer M."/>
        </authorList>
    </citation>
    <scope>NUCLEOTIDE SEQUENCE</scope>
    <source>
        <strain evidence="3">B-35</strain>
    </source>
</reference>
<evidence type="ECO:0000313" key="3">
    <source>
        <dbReference type="EMBL" id="UYP44997.1"/>
    </source>
</evidence>
<protein>
    <recommendedName>
        <fullName evidence="5">DUF998 domain-containing protein</fullName>
    </recommendedName>
</protein>
<proteinExistence type="predicted"/>
<organism evidence="3 4">
    <name type="scientific">Candidatus Lokiarchaeum ossiferum</name>
    <dbReference type="NCBI Taxonomy" id="2951803"/>
    <lineage>
        <taxon>Archaea</taxon>
        <taxon>Promethearchaeati</taxon>
        <taxon>Promethearchaeota</taxon>
        <taxon>Promethearchaeia</taxon>
        <taxon>Promethearchaeales</taxon>
        <taxon>Promethearchaeaceae</taxon>
        <taxon>Candidatus Lokiarchaeum</taxon>
    </lineage>
</organism>
<gene>
    <name evidence="3" type="ORF">NEF87_001282</name>
</gene>
<feature type="transmembrane region" description="Helical" evidence="2">
    <location>
        <begin position="45"/>
        <end position="68"/>
    </location>
</feature>
<evidence type="ECO:0000256" key="2">
    <source>
        <dbReference type="SAM" id="Phobius"/>
    </source>
</evidence>
<dbReference type="EMBL" id="CP104013">
    <property type="protein sequence ID" value="UYP44997.1"/>
    <property type="molecule type" value="Genomic_DNA"/>
</dbReference>
<evidence type="ECO:0000313" key="4">
    <source>
        <dbReference type="Proteomes" id="UP001208689"/>
    </source>
</evidence>
<sequence length="254" mass="27129">MVKILSLIGGLLTAAGAVLFFNFTSILMAGDASIQAFFESASINSFGMVAIAQIVVYLGMILVFISGFIKTNKMLVVSGIFGILASLGCLATFIMVDPSNTAYVYGPPYWLSTILYVIAALLNFIGCIGLRKKNKLALITALLLFLGSIVSHIYFGFIAGAMAGGINESFVIGHMLSLVGLYAVFFIHSFVFFFTKKKSWLQGEGGSMDDAYSVSGGSAFASYVPEDDAYALGGSSGKKKKKKKKGGDDFDFNF</sequence>
<feature type="transmembrane region" description="Helical" evidence="2">
    <location>
        <begin position="108"/>
        <end position="130"/>
    </location>
</feature>
<feature type="transmembrane region" description="Helical" evidence="2">
    <location>
        <begin position="172"/>
        <end position="194"/>
    </location>
</feature>
<evidence type="ECO:0000256" key="1">
    <source>
        <dbReference type="SAM" id="MobiDB-lite"/>
    </source>
</evidence>
<evidence type="ECO:0008006" key="5">
    <source>
        <dbReference type="Google" id="ProtNLM"/>
    </source>
</evidence>
<keyword evidence="4" id="KW-1185">Reference proteome</keyword>